<comment type="caution">
    <text evidence="2">The sequence shown here is derived from an EMBL/GenBank/DDBJ whole genome shotgun (WGS) entry which is preliminary data.</text>
</comment>
<evidence type="ECO:0000256" key="1">
    <source>
        <dbReference type="SAM" id="MobiDB-lite"/>
    </source>
</evidence>
<name>A0A6A4T7F8_SCOMX</name>
<reference evidence="2 3" key="1">
    <citation type="submission" date="2019-06" db="EMBL/GenBank/DDBJ databases">
        <title>Draft genomes of female and male turbot (Scophthalmus maximus).</title>
        <authorList>
            <person name="Xu H."/>
            <person name="Xu X.-W."/>
            <person name="Shao C."/>
            <person name="Chen S."/>
        </authorList>
    </citation>
    <scope>NUCLEOTIDE SEQUENCE [LARGE SCALE GENOMIC DNA]</scope>
    <source>
        <strain evidence="2">Ysfricsl-2016a</strain>
        <tissue evidence="2">Blood</tissue>
    </source>
</reference>
<proteinExistence type="predicted"/>
<dbReference type="EMBL" id="VEVO01000004">
    <property type="protein sequence ID" value="KAF0043476.1"/>
    <property type="molecule type" value="Genomic_DNA"/>
</dbReference>
<dbReference type="AlphaFoldDB" id="A0A6A4T7F8"/>
<accession>A0A6A4T7F8</accession>
<feature type="compositionally biased region" description="Polar residues" evidence="1">
    <location>
        <begin position="25"/>
        <end position="38"/>
    </location>
</feature>
<organism evidence="2 3">
    <name type="scientific">Scophthalmus maximus</name>
    <name type="common">Turbot</name>
    <name type="synonym">Psetta maxima</name>
    <dbReference type="NCBI Taxonomy" id="52904"/>
    <lineage>
        <taxon>Eukaryota</taxon>
        <taxon>Metazoa</taxon>
        <taxon>Chordata</taxon>
        <taxon>Craniata</taxon>
        <taxon>Vertebrata</taxon>
        <taxon>Euteleostomi</taxon>
        <taxon>Actinopterygii</taxon>
        <taxon>Neopterygii</taxon>
        <taxon>Teleostei</taxon>
        <taxon>Neoteleostei</taxon>
        <taxon>Acanthomorphata</taxon>
        <taxon>Carangaria</taxon>
        <taxon>Pleuronectiformes</taxon>
        <taxon>Pleuronectoidei</taxon>
        <taxon>Scophthalmidae</taxon>
        <taxon>Scophthalmus</taxon>
    </lineage>
</organism>
<gene>
    <name evidence="2" type="ORF">F2P81_004813</name>
</gene>
<evidence type="ECO:0000313" key="3">
    <source>
        <dbReference type="Proteomes" id="UP000438429"/>
    </source>
</evidence>
<dbReference type="Proteomes" id="UP000438429">
    <property type="component" value="Unassembled WGS sequence"/>
</dbReference>
<evidence type="ECO:0000313" key="2">
    <source>
        <dbReference type="EMBL" id="KAF0043476.1"/>
    </source>
</evidence>
<sequence>MENAERLQAKESPKEEALKVEECGSTVSDKNNKTSPSSHGPLFLFFSGGLVRAGLCHDSPALPPTARADSGLPGYFWHRNDLINVNWRQVHFLHRQHFP</sequence>
<feature type="region of interest" description="Disordered" evidence="1">
    <location>
        <begin position="1"/>
        <end position="38"/>
    </location>
</feature>
<protein>
    <submittedName>
        <fullName evidence="2">Uncharacterized protein</fullName>
    </submittedName>
</protein>
<feature type="compositionally biased region" description="Basic and acidic residues" evidence="1">
    <location>
        <begin position="1"/>
        <end position="22"/>
    </location>
</feature>